<sequence>MSNPFENLGVEFSQFPDAHGGRPPDIVFDPANPALACNGLLALERHGSLLPTEDDARLGDHYDTTMEDGEDINPLGGVESQAGQGDGQPKPSFRDTLIGKNGSKVFNNNGSRFAILQNQEEIDLDATQVDSRTAPHSPLESRIRPSASLPRGKEPVVVSTISAGGSKTISQSAGLVNSTSPRELPMDLDVDTDRSVREEDVELEMGHMKEVVTITGYKFPKERSGRVLLASLRGRGSKTQAKMAIKGGRIGAKVKKKDDQGSSKLALEPHMAALVSKLDEAEAAKVDLRKGNQGGDVQWCENVIDGLCWHIRDGNRTNFWNDKWLDGESNLASTYAGSVNPLPVKVACIVDTNGGWDWNRLNRWLPHDKLEAVAAVKPPQPSSGADIPGWRWERNQGFSVRSAYRALEDSTSVDNTKISNFFSLPFPDWLLQCVSSGGSFGSSDERWAARFTTICWLIWKQRCNADFDNISSNGIAWVRYGNQIVDGFSATHDRGNIIGRSNNNSANTLPVDDLLELMNRSWKVQLRHISRIQNVVVDKLVALSRDKDMGEIVWVNPPEEVLDALHHDMTGILV</sequence>
<proteinExistence type="predicted"/>
<feature type="region of interest" description="Disordered" evidence="1">
    <location>
        <begin position="52"/>
        <end position="94"/>
    </location>
</feature>
<feature type="region of interest" description="Disordered" evidence="1">
    <location>
        <begin position="130"/>
        <end position="154"/>
    </location>
</feature>
<name>A0ABR2B7Y2_9ROSI</name>
<evidence type="ECO:0008006" key="4">
    <source>
        <dbReference type="Google" id="ProtNLM"/>
    </source>
</evidence>
<evidence type="ECO:0000313" key="2">
    <source>
        <dbReference type="EMBL" id="KAK8503021.1"/>
    </source>
</evidence>
<reference evidence="2 3" key="1">
    <citation type="journal article" date="2024" name="G3 (Bethesda)">
        <title>Genome assembly of Hibiscus sabdariffa L. provides insights into metabolisms of medicinal natural products.</title>
        <authorList>
            <person name="Kim T."/>
        </authorList>
    </citation>
    <scope>NUCLEOTIDE SEQUENCE [LARGE SCALE GENOMIC DNA]</scope>
    <source>
        <strain evidence="2">TK-2024</strain>
        <tissue evidence="2">Old leaves</tissue>
    </source>
</reference>
<feature type="compositionally biased region" description="Basic and acidic residues" evidence="1">
    <location>
        <begin position="54"/>
        <end position="64"/>
    </location>
</feature>
<keyword evidence="3" id="KW-1185">Reference proteome</keyword>
<comment type="caution">
    <text evidence="2">The sequence shown here is derived from an EMBL/GenBank/DDBJ whole genome shotgun (WGS) entry which is preliminary data.</text>
</comment>
<dbReference type="EMBL" id="JBBPBM010000157">
    <property type="protein sequence ID" value="KAK8503021.1"/>
    <property type="molecule type" value="Genomic_DNA"/>
</dbReference>
<gene>
    <name evidence="2" type="ORF">V6N12_067697</name>
</gene>
<organism evidence="2 3">
    <name type="scientific">Hibiscus sabdariffa</name>
    <name type="common">roselle</name>
    <dbReference type="NCBI Taxonomy" id="183260"/>
    <lineage>
        <taxon>Eukaryota</taxon>
        <taxon>Viridiplantae</taxon>
        <taxon>Streptophyta</taxon>
        <taxon>Embryophyta</taxon>
        <taxon>Tracheophyta</taxon>
        <taxon>Spermatophyta</taxon>
        <taxon>Magnoliopsida</taxon>
        <taxon>eudicotyledons</taxon>
        <taxon>Gunneridae</taxon>
        <taxon>Pentapetalae</taxon>
        <taxon>rosids</taxon>
        <taxon>malvids</taxon>
        <taxon>Malvales</taxon>
        <taxon>Malvaceae</taxon>
        <taxon>Malvoideae</taxon>
        <taxon>Hibiscus</taxon>
    </lineage>
</organism>
<evidence type="ECO:0000313" key="3">
    <source>
        <dbReference type="Proteomes" id="UP001472677"/>
    </source>
</evidence>
<protein>
    <recommendedName>
        <fullName evidence="4">RNase H type-1 domain-containing protein</fullName>
    </recommendedName>
</protein>
<dbReference type="Proteomes" id="UP001472677">
    <property type="component" value="Unassembled WGS sequence"/>
</dbReference>
<evidence type="ECO:0000256" key="1">
    <source>
        <dbReference type="SAM" id="MobiDB-lite"/>
    </source>
</evidence>
<accession>A0ABR2B7Y2</accession>